<accession>A0ABR3IZY5</accession>
<dbReference type="EMBL" id="JASNQZ010000012">
    <property type="protein sequence ID" value="KAL0948884.1"/>
    <property type="molecule type" value="Genomic_DNA"/>
</dbReference>
<organism evidence="1 2">
    <name type="scientific">Hohenbuehelia grisea</name>
    <dbReference type="NCBI Taxonomy" id="104357"/>
    <lineage>
        <taxon>Eukaryota</taxon>
        <taxon>Fungi</taxon>
        <taxon>Dikarya</taxon>
        <taxon>Basidiomycota</taxon>
        <taxon>Agaricomycotina</taxon>
        <taxon>Agaricomycetes</taxon>
        <taxon>Agaricomycetidae</taxon>
        <taxon>Agaricales</taxon>
        <taxon>Pleurotineae</taxon>
        <taxon>Pleurotaceae</taxon>
        <taxon>Hohenbuehelia</taxon>
    </lineage>
</organism>
<evidence type="ECO:0000313" key="2">
    <source>
        <dbReference type="Proteomes" id="UP001556367"/>
    </source>
</evidence>
<comment type="caution">
    <text evidence="1">The sequence shown here is derived from an EMBL/GenBank/DDBJ whole genome shotgun (WGS) entry which is preliminary data.</text>
</comment>
<reference evidence="2" key="1">
    <citation type="submission" date="2024-06" db="EMBL/GenBank/DDBJ databases">
        <title>Multi-omics analyses provide insights into the biosynthesis of the anticancer antibiotic pleurotin in Hohenbuehelia grisea.</title>
        <authorList>
            <person name="Weaver J.A."/>
            <person name="Alberti F."/>
        </authorList>
    </citation>
    <scope>NUCLEOTIDE SEQUENCE [LARGE SCALE GENOMIC DNA]</scope>
    <source>
        <strain evidence="2">T-177</strain>
    </source>
</reference>
<proteinExistence type="predicted"/>
<protein>
    <submittedName>
        <fullName evidence="1">Uncharacterized protein</fullName>
    </submittedName>
</protein>
<dbReference type="InterPro" id="IPR029058">
    <property type="entry name" value="AB_hydrolase_fold"/>
</dbReference>
<evidence type="ECO:0000313" key="1">
    <source>
        <dbReference type="EMBL" id="KAL0948884.1"/>
    </source>
</evidence>
<dbReference type="Gene3D" id="3.40.50.1820">
    <property type="entry name" value="alpha/beta hydrolase"/>
    <property type="match status" value="1"/>
</dbReference>
<name>A0ABR3IZY5_9AGAR</name>
<dbReference type="SUPFAM" id="SSF53474">
    <property type="entry name" value="alpha/beta-Hydrolases"/>
    <property type="match status" value="1"/>
</dbReference>
<keyword evidence="2" id="KW-1185">Reference proteome</keyword>
<dbReference type="Proteomes" id="UP001556367">
    <property type="component" value="Unassembled WGS sequence"/>
</dbReference>
<gene>
    <name evidence="1" type="ORF">HGRIS_009000</name>
</gene>
<sequence>MLVSKRGKSRPTLGAWHASDTSLWFARGDIIDDFAPDALIHFVNVRDPNVENENKTPSWPRWGTPGSSSILIFEDSDTRNIIQDNFRAQPIDTLNRVLLHLPLTI</sequence>